<sequence length="416" mass="45296">MPNISVTALYRIALPAFIRGLAVAMSLGAVLLSYHVLPATEFTELNLILFCVAAGSSLAAPINRNFWLEDPERAFAPASASSMVLTWGAVLIGYAVPHILGYRDIGSITASFAAILYVFSKSSERFLYSLTLSRSNINQALFIMLVFSFSEILSLAFMYVMTLESVGYRLALPALIFICFIGFTRFRTSIRQTLITLRTPRNVLADIYTLTVRAPGPSVLLLTAAMTAAGMIDRLFVAYGNIFDARLGADYLLALSYAIALQTVLNILFDIARRHIFFQDQWQPRAKAYSTAILGMLLGTCLVAIAFYPLFTAFKIIPSTIAWITWAAMALRSTALLAGYICFVDMFQKGNTMPALTVAISILASVILFFVFLGTGVSLVVSSSVMAAALLVVLLTLCIRLPLAIKKQAALCTVGD</sequence>
<organism evidence="2 3">
    <name type="scientific">Sphingobium scionense</name>
    <dbReference type="NCBI Taxonomy" id="1404341"/>
    <lineage>
        <taxon>Bacteria</taxon>
        <taxon>Pseudomonadati</taxon>
        <taxon>Pseudomonadota</taxon>
        <taxon>Alphaproteobacteria</taxon>
        <taxon>Sphingomonadales</taxon>
        <taxon>Sphingomonadaceae</taxon>
        <taxon>Sphingobium</taxon>
    </lineage>
</organism>
<proteinExistence type="predicted"/>
<feature type="transmembrane region" description="Helical" evidence="1">
    <location>
        <begin position="45"/>
        <end position="62"/>
    </location>
</feature>
<keyword evidence="1" id="KW-0472">Membrane</keyword>
<feature type="transmembrane region" description="Helical" evidence="1">
    <location>
        <begin position="379"/>
        <end position="399"/>
    </location>
</feature>
<dbReference type="Proteomes" id="UP000590524">
    <property type="component" value="Unassembled WGS sequence"/>
</dbReference>
<comment type="caution">
    <text evidence="2">The sequence shown here is derived from an EMBL/GenBank/DDBJ whole genome shotgun (WGS) entry which is preliminary data.</text>
</comment>
<dbReference type="RefSeq" id="WP_188084194.1">
    <property type="nucleotide sequence ID" value="NZ_JACIEU010000030.1"/>
</dbReference>
<reference evidence="2 3" key="1">
    <citation type="submission" date="2020-08" db="EMBL/GenBank/DDBJ databases">
        <title>Genomic Encyclopedia of Type Strains, Phase IV (KMG-IV): sequencing the most valuable type-strain genomes for metagenomic binning, comparative biology and taxonomic classification.</title>
        <authorList>
            <person name="Goeker M."/>
        </authorList>
    </citation>
    <scope>NUCLEOTIDE SEQUENCE [LARGE SCALE GENOMIC DNA]</scope>
    <source>
        <strain evidence="2 3">DSM 19371</strain>
    </source>
</reference>
<gene>
    <name evidence="2" type="ORF">GGQ90_004907</name>
</gene>
<dbReference type="AlphaFoldDB" id="A0A7W6PZI4"/>
<feature type="transmembrane region" description="Helical" evidence="1">
    <location>
        <begin position="289"/>
        <end position="311"/>
    </location>
</feature>
<protein>
    <submittedName>
        <fullName evidence="2">Uncharacterized protein</fullName>
    </submittedName>
</protein>
<feature type="transmembrane region" description="Helical" evidence="1">
    <location>
        <begin position="355"/>
        <end position="373"/>
    </location>
</feature>
<evidence type="ECO:0000256" key="1">
    <source>
        <dbReference type="SAM" id="Phobius"/>
    </source>
</evidence>
<evidence type="ECO:0000313" key="2">
    <source>
        <dbReference type="EMBL" id="MBB4151095.1"/>
    </source>
</evidence>
<keyword evidence="1" id="KW-0812">Transmembrane</keyword>
<dbReference type="EMBL" id="JACIEU010000030">
    <property type="protein sequence ID" value="MBB4151095.1"/>
    <property type="molecule type" value="Genomic_DNA"/>
</dbReference>
<feature type="transmembrane region" description="Helical" evidence="1">
    <location>
        <begin position="251"/>
        <end position="269"/>
    </location>
</feature>
<keyword evidence="3" id="KW-1185">Reference proteome</keyword>
<name>A0A7W6PZI4_9SPHN</name>
<feature type="transmembrane region" description="Helical" evidence="1">
    <location>
        <begin position="207"/>
        <end position="231"/>
    </location>
</feature>
<feature type="transmembrane region" description="Helical" evidence="1">
    <location>
        <begin position="140"/>
        <end position="160"/>
    </location>
</feature>
<feature type="transmembrane region" description="Helical" evidence="1">
    <location>
        <begin position="12"/>
        <end position="33"/>
    </location>
</feature>
<feature type="transmembrane region" description="Helical" evidence="1">
    <location>
        <begin position="323"/>
        <end position="343"/>
    </location>
</feature>
<feature type="transmembrane region" description="Helical" evidence="1">
    <location>
        <begin position="166"/>
        <end position="186"/>
    </location>
</feature>
<accession>A0A7W6PZI4</accession>
<evidence type="ECO:0000313" key="3">
    <source>
        <dbReference type="Proteomes" id="UP000590524"/>
    </source>
</evidence>
<feature type="transmembrane region" description="Helical" evidence="1">
    <location>
        <begin position="100"/>
        <end position="119"/>
    </location>
</feature>
<feature type="transmembrane region" description="Helical" evidence="1">
    <location>
        <begin position="74"/>
        <end position="94"/>
    </location>
</feature>
<keyword evidence="1" id="KW-1133">Transmembrane helix</keyword>